<dbReference type="PROSITE" id="PS51456">
    <property type="entry name" value="MYOSIN_MOTOR"/>
    <property type="match status" value="1"/>
</dbReference>
<dbReference type="AlphaFoldDB" id="A0A2G8L6X4"/>
<dbReference type="GO" id="GO:0016459">
    <property type="term" value="C:myosin complex"/>
    <property type="evidence" value="ECO:0007669"/>
    <property type="project" value="UniProtKB-KW"/>
</dbReference>
<proteinExistence type="inferred from homology"/>
<keyword evidence="1 6" id="KW-0547">Nucleotide-binding</keyword>
<keyword evidence="5 6" id="KW-0009">Actin-binding</keyword>
<dbReference type="Gene3D" id="1.20.120.720">
    <property type="entry name" value="Myosin VI head, motor domain, U50 subdomain"/>
    <property type="match status" value="1"/>
</dbReference>
<sequence length="409" mass="45143">TQDEVKLLKEQLKSLKAELASLKQILGLKNVLLGGLFSHPFTDSGYSDAIAETSSYSSSYVSSATPKSVYSTCSCGSQQTSASSSSDFVPVQTTCRRCQVPHEESILRALHQRWKFGECQTRVGPVLLTFNPHRGIPIQQAFQYSQLGQNLPLSQLASNVVNNLHDKGSSQAIILYGESGSGKSYTSQLFLRQIYDLKGEGSDSESFKLLTAASHVLRALCSVKTQSNPSATRMGCVTEVGISSKGLDRIRFHPLWMDQCRVVSQRSDESNFQILKQMVVGLTPEEKVKLHLKGCTASSLRCLSASKSDDVDYLRIQFECFRSALYNLGIEFMDVMRVLSAVLLLRNLEFQDNGGYELDMNGNEEIKFVSSLLGISGVSLYHALTSRTHVHKDQAIKTLCDAKKVKTVL</sequence>
<dbReference type="PRINTS" id="PR00193">
    <property type="entry name" value="MYOSINHEAVY"/>
</dbReference>
<comment type="caution">
    <text evidence="6">Lacks conserved residue(s) required for the propagation of feature annotation.</text>
</comment>
<feature type="domain" description="Myosin motor" evidence="7">
    <location>
        <begin position="1"/>
        <end position="409"/>
    </location>
</feature>
<dbReference type="STRING" id="307972.A0A2G8L6X4"/>
<dbReference type="InterPro" id="IPR001609">
    <property type="entry name" value="Myosin_head_motor_dom-like"/>
</dbReference>
<evidence type="ECO:0000313" key="9">
    <source>
        <dbReference type="Proteomes" id="UP000230750"/>
    </source>
</evidence>
<dbReference type="GO" id="GO:0005737">
    <property type="term" value="C:cytoplasm"/>
    <property type="evidence" value="ECO:0007669"/>
    <property type="project" value="TreeGrafter"/>
</dbReference>
<evidence type="ECO:0000259" key="7">
    <source>
        <dbReference type="PROSITE" id="PS51456"/>
    </source>
</evidence>
<keyword evidence="2 6" id="KW-0067">ATP-binding</keyword>
<dbReference type="GO" id="GO:0007015">
    <property type="term" value="P:actin filament organization"/>
    <property type="evidence" value="ECO:0007669"/>
    <property type="project" value="TreeGrafter"/>
</dbReference>
<evidence type="ECO:0000256" key="4">
    <source>
        <dbReference type="ARBA" id="ARBA00023175"/>
    </source>
</evidence>
<dbReference type="InterPro" id="IPR027417">
    <property type="entry name" value="P-loop_NTPase"/>
</dbReference>
<accession>A0A2G8L6X4</accession>
<keyword evidence="9" id="KW-1185">Reference proteome</keyword>
<organism evidence="8 9">
    <name type="scientific">Stichopus japonicus</name>
    <name type="common">Sea cucumber</name>
    <dbReference type="NCBI Taxonomy" id="307972"/>
    <lineage>
        <taxon>Eukaryota</taxon>
        <taxon>Metazoa</taxon>
        <taxon>Echinodermata</taxon>
        <taxon>Eleutherozoa</taxon>
        <taxon>Echinozoa</taxon>
        <taxon>Holothuroidea</taxon>
        <taxon>Aspidochirotacea</taxon>
        <taxon>Aspidochirotida</taxon>
        <taxon>Stichopodidae</taxon>
        <taxon>Apostichopus</taxon>
    </lineage>
</organism>
<dbReference type="GO" id="GO:0016020">
    <property type="term" value="C:membrane"/>
    <property type="evidence" value="ECO:0007669"/>
    <property type="project" value="TreeGrafter"/>
</dbReference>
<evidence type="ECO:0000256" key="2">
    <source>
        <dbReference type="ARBA" id="ARBA00022840"/>
    </source>
</evidence>
<name>A0A2G8L6X4_STIJA</name>
<keyword evidence="3 6" id="KW-0518">Myosin</keyword>
<feature type="non-terminal residue" evidence="8">
    <location>
        <position position="1"/>
    </location>
</feature>
<dbReference type="SUPFAM" id="SSF52540">
    <property type="entry name" value="P-loop containing nucleoside triphosphate hydrolases"/>
    <property type="match status" value="1"/>
</dbReference>
<dbReference type="PANTHER" id="PTHR13140">
    <property type="entry name" value="MYOSIN"/>
    <property type="match status" value="1"/>
</dbReference>
<dbReference type="Proteomes" id="UP000230750">
    <property type="component" value="Unassembled WGS sequence"/>
</dbReference>
<feature type="binding site" evidence="6">
    <location>
        <begin position="177"/>
        <end position="184"/>
    </location>
    <ligand>
        <name>ATP</name>
        <dbReference type="ChEBI" id="CHEBI:30616"/>
    </ligand>
</feature>
<dbReference type="PANTHER" id="PTHR13140:SF498">
    <property type="entry name" value="DACHS, ISOFORM E"/>
    <property type="match status" value="1"/>
</dbReference>
<evidence type="ECO:0000313" key="8">
    <source>
        <dbReference type="EMBL" id="PIK55925.1"/>
    </source>
</evidence>
<dbReference type="EMBL" id="MRZV01000196">
    <property type="protein sequence ID" value="PIK55925.1"/>
    <property type="molecule type" value="Genomic_DNA"/>
</dbReference>
<keyword evidence="4 6" id="KW-0505">Motor protein</keyword>
<protein>
    <submittedName>
        <fullName evidence="8">Putative unconventional myosin-X</fullName>
    </submittedName>
</protein>
<evidence type="ECO:0000256" key="1">
    <source>
        <dbReference type="ARBA" id="ARBA00022741"/>
    </source>
</evidence>
<dbReference type="Pfam" id="PF00063">
    <property type="entry name" value="Myosin_head"/>
    <property type="match status" value="1"/>
</dbReference>
<evidence type="ECO:0000256" key="5">
    <source>
        <dbReference type="ARBA" id="ARBA00023203"/>
    </source>
</evidence>
<evidence type="ECO:0000256" key="6">
    <source>
        <dbReference type="PROSITE-ProRule" id="PRU00782"/>
    </source>
</evidence>
<dbReference type="OrthoDB" id="370884at2759"/>
<dbReference type="GO" id="GO:0051015">
    <property type="term" value="F:actin filament binding"/>
    <property type="evidence" value="ECO:0007669"/>
    <property type="project" value="TreeGrafter"/>
</dbReference>
<dbReference type="Gene3D" id="3.40.850.10">
    <property type="entry name" value="Kinesin motor domain"/>
    <property type="match status" value="1"/>
</dbReference>
<gene>
    <name evidence="8" type="ORF">BSL78_07195</name>
</gene>
<reference evidence="8 9" key="1">
    <citation type="journal article" date="2017" name="PLoS Biol.">
        <title>The sea cucumber genome provides insights into morphological evolution and visceral regeneration.</title>
        <authorList>
            <person name="Zhang X."/>
            <person name="Sun L."/>
            <person name="Yuan J."/>
            <person name="Sun Y."/>
            <person name="Gao Y."/>
            <person name="Zhang L."/>
            <person name="Li S."/>
            <person name="Dai H."/>
            <person name="Hamel J.F."/>
            <person name="Liu C."/>
            <person name="Yu Y."/>
            <person name="Liu S."/>
            <person name="Lin W."/>
            <person name="Guo K."/>
            <person name="Jin S."/>
            <person name="Xu P."/>
            <person name="Storey K.B."/>
            <person name="Huan P."/>
            <person name="Zhang T."/>
            <person name="Zhou Y."/>
            <person name="Zhang J."/>
            <person name="Lin C."/>
            <person name="Li X."/>
            <person name="Xing L."/>
            <person name="Huo D."/>
            <person name="Sun M."/>
            <person name="Wang L."/>
            <person name="Mercier A."/>
            <person name="Li F."/>
            <person name="Yang H."/>
            <person name="Xiang J."/>
        </authorList>
    </citation>
    <scope>NUCLEOTIDE SEQUENCE [LARGE SCALE GENOMIC DNA]</scope>
    <source>
        <strain evidence="8">Shaxun</strain>
        <tissue evidence="8">Muscle</tissue>
    </source>
</reference>
<dbReference type="GO" id="GO:0005524">
    <property type="term" value="F:ATP binding"/>
    <property type="evidence" value="ECO:0007669"/>
    <property type="project" value="UniProtKB-UniRule"/>
</dbReference>
<comment type="caution">
    <text evidence="8">The sequence shown here is derived from an EMBL/GenBank/DDBJ whole genome shotgun (WGS) entry which is preliminary data.</text>
</comment>
<dbReference type="GO" id="GO:0003774">
    <property type="term" value="F:cytoskeletal motor activity"/>
    <property type="evidence" value="ECO:0007669"/>
    <property type="project" value="UniProtKB-UniRule"/>
</dbReference>
<comment type="similarity">
    <text evidence="6">Belongs to the TRAFAC class myosin-kinesin ATPase superfamily. Myosin family.</text>
</comment>
<evidence type="ECO:0000256" key="3">
    <source>
        <dbReference type="ARBA" id="ARBA00023123"/>
    </source>
</evidence>
<dbReference type="InterPro" id="IPR036961">
    <property type="entry name" value="Kinesin_motor_dom_sf"/>
</dbReference>